<gene>
    <name evidence="2" type="ORF">R4I43_21200</name>
</gene>
<sequence>MNVARTVRLAFTARAVETDTHVNLSAVRTDGVHLWIAGDETATVERLTCDDPARPTAYRDHVSFPLADVIDLPGEADEEVDVEGISRNGPFLWVVGSHSAKRRKVKPHHSDAKAAKRLASVSAEPSRRVLARIALADDVPAGATPEGAPSAALGRGGLFDLLADDEHLAPFLSIPGKDNGLDVEGIAVHGEVGHERVYLGLRGPVLRGWAVVLLLEPREDDGELELRKLNGHRYAKIFLDLDGLGIRDMCVHGDDLLLLAGPSMDLDGPVRVYRWPGAANLDTADVVHRTELDRELDVSHGEGDDHAEGLALLPSGELLVVYDSPAAHRLKEPGAVLADVLPL</sequence>
<evidence type="ECO:0000259" key="1">
    <source>
        <dbReference type="Pfam" id="PF12275"/>
    </source>
</evidence>
<comment type="caution">
    <text evidence="2">The sequence shown here is derived from an EMBL/GenBank/DDBJ whole genome shotgun (WGS) entry which is preliminary data.</text>
</comment>
<dbReference type="InterPro" id="IPR022060">
    <property type="entry name" value="DUF3616"/>
</dbReference>
<accession>A0ABU6AEV3</accession>
<proteinExistence type="predicted"/>
<keyword evidence="3" id="KW-1185">Reference proteome</keyword>
<evidence type="ECO:0000313" key="3">
    <source>
        <dbReference type="Proteomes" id="UP001327093"/>
    </source>
</evidence>
<dbReference type="EMBL" id="JAWLNX010000015">
    <property type="protein sequence ID" value="MEB3369929.1"/>
    <property type="molecule type" value="Genomic_DNA"/>
</dbReference>
<dbReference type="RefSeq" id="WP_324267412.1">
    <property type="nucleotide sequence ID" value="NZ_JAWLNX010000015.1"/>
</dbReference>
<organism evidence="2 3">
    <name type="scientific">Saccharopolyspora mangrovi</name>
    <dbReference type="NCBI Taxonomy" id="3082379"/>
    <lineage>
        <taxon>Bacteria</taxon>
        <taxon>Bacillati</taxon>
        <taxon>Actinomycetota</taxon>
        <taxon>Actinomycetes</taxon>
        <taxon>Pseudonocardiales</taxon>
        <taxon>Pseudonocardiaceae</taxon>
        <taxon>Saccharopolyspora</taxon>
    </lineage>
</organism>
<dbReference type="Pfam" id="PF12275">
    <property type="entry name" value="DUF3616"/>
    <property type="match status" value="1"/>
</dbReference>
<reference evidence="2 3" key="1">
    <citation type="submission" date="2023-10" db="EMBL/GenBank/DDBJ databases">
        <title>Saccharopolyspora sp. nov., isolated from mangrove soil.</title>
        <authorList>
            <person name="Lu Y."/>
            <person name="Liu W."/>
        </authorList>
    </citation>
    <scope>NUCLEOTIDE SEQUENCE [LARGE SCALE GENOMIC DNA]</scope>
    <source>
        <strain evidence="2 3">S2-29</strain>
    </source>
</reference>
<dbReference type="Proteomes" id="UP001327093">
    <property type="component" value="Unassembled WGS sequence"/>
</dbReference>
<protein>
    <submittedName>
        <fullName evidence="2">DUF3616 domain-containing protein</fullName>
    </submittedName>
</protein>
<evidence type="ECO:0000313" key="2">
    <source>
        <dbReference type="EMBL" id="MEB3369929.1"/>
    </source>
</evidence>
<name>A0ABU6AEV3_9PSEU</name>
<feature type="domain" description="DUF3616" evidence="1">
    <location>
        <begin position="23"/>
        <end position="339"/>
    </location>
</feature>